<feature type="domain" description="Choice-of-anchor A" evidence="4">
    <location>
        <begin position="27"/>
        <end position="298"/>
    </location>
</feature>
<dbReference type="KEGG" id="nano:G5V58_20455"/>
<dbReference type="RefSeq" id="WP_165236769.1">
    <property type="nucleotide sequence ID" value="NZ_CP049257.1"/>
</dbReference>
<evidence type="ECO:0000259" key="4">
    <source>
        <dbReference type="Pfam" id="PF20597"/>
    </source>
</evidence>
<evidence type="ECO:0000256" key="1">
    <source>
        <dbReference type="SAM" id="MobiDB-lite"/>
    </source>
</evidence>
<dbReference type="Pfam" id="PF20597">
    <property type="entry name" value="pAdhesive_15"/>
    <property type="match status" value="1"/>
</dbReference>
<dbReference type="AlphaFoldDB" id="A0A6G6WI57"/>
<evidence type="ECO:0000259" key="3">
    <source>
        <dbReference type="Pfam" id="PF19407"/>
    </source>
</evidence>
<reference evidence="5 6" key="1">
    <citation type="submission" date="2020-02" db="EMBL/GenBank/DDBJ databases">
        <title>Full genome sequence of Nocardioides sp. R-3366.</title>
        <authorList>
            <person name="Im W.-T."/>
        </authorList>
    </citation>
    <scope>NUCLEOTIDE SEQUENCE [LARGE SCALE GENOMIC DNA]</scope>
    <source>
        <strain evidence="5 6">R-3366</strain>
    </source>
</reference>
<organism evidence="5 6">
    <name type="scientific">Nocardioides anomalus</name>
    <dbReference type="NCBI Taxonomy" id="2712223"/>
    <lineage>
        <taxon>Bacteria</taxon>
        <taxon>Bacillati</taxon>
        <taxon>Actinomycetota</taxon>
        <taxon>Actinomycetes</taxon>
        <taxon>Propionibacteriales</taxon>
        <taxon>Nocardioidaceae</taxon>
        <taxon>Nocardioides</taxon>
    </lineage>
</organism>
<keyword evidence="2" id="KW-0472">Membrane</keyword>
<protein>
    <submittedName>
        <fullName evidence="5">Choice-of-anchor A family protein</fullName>
    </submittedName>
</protein>
<accession>A0A6G6WI57</accession>
<keyword evidence="6" id="KW-1185">Reference proteome</keyword>
<name>A0A6G6WI57_9ACTN</name>
<sequence length="564" mass="56598">MASDACPVSWPALHAGAPEAADGAASVLVGGDLVATGSADGAEGVVVVRGNATFALDAPGGYRVGTTGTGSQVTPYAGSDVLTVGASLAVAGGTTLDVGAGLGADGGDVVVGEQVARDSATDLHGGRVYVGFPDAVDPYRPLLADLAARSTAYASTPDTGQAEVTDTAITLTGDGTSDPQVFTVDGASLGPVQGAGRSLQLLGVPAGASVVVNLAGPEVALTVDSLLAADGTPIDPTSGSAFPDLATHLLWNAPGAGTVDLSGQAPLPGSLLVPAADGTTTIAGGGTNGRVLVGGDLVHTGPGAMHSYPFPADGLRCGPALEHRSSLSLDVELQDPDGVVDPDRFFQGTLTCDLDGRDVTPGDGTWRQRAGKDARLVAGDLPVGALCTVTEQLQVGPGKGYEWADPAPEPAKVRIAKRDPKTVVVSNRVKALPAPPSPPVTLTADPTPEPVVLTNEPTPTPTSQPTDTPDPTLSVGPTTLPEPTNRPTPSGTPTVSTAPEPTPSDLPTADASVPGSDAPRAERPSAPLTSAPFTLRGSFVWAPLLLLSVLTLLLKTRRRPKRLH</sequence>
<feature type="compositionally biased region" description="Polar residues" evidence="1">
    <location>
        <begin position="475"/>
        <end position="499"/>
    </location>
</feature>
<feature type="compositionally biased region" description="Low complexity" evidence="1">
    <location>
        <begin position="461"/>
        <end position="472"/>
    </location>
</feature>
<dbReference type="EMBL" id="CP049257">
    <property type="protein sequence ID" value="QIG44833.1"/>
    <property type="molecule type" value="Genomic_DNA"/>
</dbReference>
<keyword evidence="2" id="KW-1133">Transmembrane helix</keyword>
<evidence type="ECO:0000256" key="2">
    <source>
        <dbReference type="SAM" id="Phobius"/>
    </source>
</evidence>
<evidence type="ECO:0000313" key="5">
    <source>
        <dbReference type="EMBL" id="QIG44833.1"/>
    </source>
</evidence>
<evidence type="ECO:0000313" key="6">
    <source>
        <dbReference type="Proteomes" id="UP000502996"/>
    </source>
</evidence>
<dbReference type="InterPro" id="IPR046022">
    <property type="entry name" value="DUF5979"/>
</dbReference>
<proteinExistence type="predicted"/>
<dbReference type="Pfam" id="PF19407">
    <property type="entry name" value="DUF5979"/>
    <property type="match status" value="1"/>
</dbReference>
<feature type="domain" description="DUF5979" evidence="3">
    <location>
        <begin position="341"/>
        <end position="429"/>
    </location>
</feature>
<gene>
    <name evidence="5" type="ORF">G5V58_20455</name>
</gene>
<feature type="region of interest" description="Disordered" evidence="1">
    <location>
        <begin position="427"/>
        <end position="531"/>
    </location>
</feature>
<dbReference type="Proteomes" id="UP000502996">
    <property type="component" value="Chromosome"/>
</dbReference>
<dbReference type="NCBIfam" id="TIGR04215">
    <property type="entry name" value="choice_anch_A"/>
    <property type="match status" value="1"/>
</dbReference>
<dbReference type="InterPro" id="IPR026588">
    <property type="entry name" value="Choice_anch_A"/>
</dbReference>
<feature type="transmembrane region" description="Helical" evidence="2">
    <location>
        <begin position="533"/>
        <end position="554"/>
    </location>
</feature>
<keyword evidence="2" id="KW-0812">Transmembrane</keyword>